<dbReference type="EMBL" id="JAASTX010000018">
    <property type="protein sequence ID" value="MBC1492746.1"/>
    <property type="molecule type" value="Genomic_DNA"/>
</dbReference>
<proteinExistence type="predicted"/>
<evidence type="ECO:0000313" key="3">
    <source>
        <dbReference type="Proteomes" id="UP000533953"/>
    </source>
</evidence>
<organism evidence="2 3">
    <name type="scientific">Listeria booriae</name>
    <dbReference type="NCBI Taxonomy" id="1552123"/>
    <lineage>
        <taxon>Bacteria</taxon>
        <taxon>Bacillati</taxon>
        <taxon>Bacillota</taxon>
        <taxon>Bacilli</taxon>
        <taxon>Bacillales</taxon>
        <taxon>Listeriaceae</taxon>
        <taxon>Listeria</taxon>
    </lineage>
</organism>
<gene>
    <name evidence="2" type="ORF">HCI99_13055</name>
</gene>
<comment type="caution">
    <text evidence="2">The sequence shown here is derived from an EMBL/GenBank/DDBJ whole genome shotgun (WGS) entry which is preliminary data.</text>
</comment>
<dbReference type="Proteomes" id="UP000533953">
    <property type="component" value="Unassembled WGS sequence"/>
</dbReference>
<sequence length="208" mass="23893">MKIEKWTDTTTDVQILHDGRKAVILNEPLNTSTIPAKELLKTEGQPLQTVRQEAKKKEAEEKLDLSNYQFKQHLVQRGMTNEAKISEQVDITPYKASPKKVLNELEFIGMSMLEGFLEFVGIKLDGVVDRYESKLHVIETEDVQTGASQVRISKLTKDGDLINVSPDLKHLELAKQRLEEFDRKQQEREKSNKQGMALEEKKVWDESD</sequence>
<dbReference type="RefSeq" id="WP_185353945.1">
    <property type="nucleotide sequence ID" value="NZ_JAAROI010000014.1"/>
</dbReference>
<dbReference type="AlphaFoldDB" id="A0A7X0XFI5"/>
<accession>A0A7X0XFI5</accession>
<evidence type="ECO:0000313" key="2">
    <source>
        <dbReference type="EMBL" id="MBC1492746.1"/>
    </source>
</evidence>
<name>A0A7X0XFI5_9LIST</name>
<protein>
    <submittedName>
        <fullName evidence="2">Uncharacterized protein</fullName>
    </submittedName>
</protein>
<evidence type="ECO:0000256" key="1">
    <source>
        <dbReference type="SAM" id="MobiDB-lite"/>
    </source>
</evidence>
<feature type="region of interest" description="Disordered" evidence="1">
    <location>
        <begin position="182"/>
        <end position="208"/>
    </location>
</feature>
<reference evidence="2 3" key="1">
    <citation type="submission" date="2020-03" db="EMBL/GenBank/DDBJ databases">
        <title>Soil Listeria distribution.</title>
        <authorList>
            <person name="Liao J."/>
            <person name="Wiedmann M."/>
        </authorList>
    </citation>
    <scope>NUCLEOTIDE SEQUENCE [LARGE SCALE GENOMIC DNA]</scope>
    <source>
        <strain evidence="2 3">FSL L7-1547</strain>
    </source>
</reference>